<keyword evidence="3" id="KW-1185">Reference proteome</keyword>
<evidence type="ECO:0000256" key="1">
    <source>
        <dbReference type="SAM" id="Phobius"/>
    </source>
</evidence>
<evidence type="ECO:0000313" key="2">
    <source>
        <dbReference type="EMBL" id="VDM34867.1"/>
    </source>
</evidence>
<name>A0A0R3X8N6_HYDTA</name>
<dbReference type="Proteomes" id="UP000274429">
    <property type="component" value="Unassembled WGS sequence"/>
</dbReference>
<feature type="transmembrane region" description="Helical" evidence="1">
    <location>
        <begin position="12"/>
        <end position="32"/>
    </location>
</feature>
<dbReference type="AlphaFoldDB" id="A0A0R3X8N6"/>
<evidence type="ECO:0000313" key="3">
    <source>
        <dbReference type="Proteomes" id="UP000274429"/>
    </source>
</evidence>
<reference evidence="4" key="1">
    <citation type="submission" date="2017-02" db="UniProtKB">
        <authorList>
            <consortium name="WormBaseParasite"/>
        </authorList>
    </citation>
    <scope>IDENTIFICATION</scope>
</reference>
<dbReference type="OrthoDB" id="6265463at2759"/>
<keyword evidence="1" id="KW-0812">Transmembrane</keyword>
<evidence type="ECO:0000313" key="4">
    <source>
        <dbReference type="WBParaSite" id="TTAC_0000991101-mRNA-1"/>
    </source>
</evidence>
<dbReference type="EMBL" id="UYWX01021140">
    <property type="protein sequence ID" value="VDM34867.1"/>
    <property type="molecule type" value="Genomic_DNA"/>
</dbReference>
<gene>
    <name evidence="2" type="ORF">TTAC_LOCUS9896</name>
</gene>
<accession>A0A0R3X8N6</accession>
<protein>
    <submittedName>
        <fullName evidence="4">Secreted protein</fullName>
    </submittedName>
</protein>
<organism evidence="4">
    <name type="scientific">Hydatigena taeniaeformis</name>
    <name type="common">Feline tapeworm</name>
    <name type="synonym">Taenia taeniaeformis</name>
    <dbReference type="NCBI Taxonomy" id="6205"/>
    <lineage>
        <taxon>Eukaryota</taxon>
        <taxon>Metazoa</taxon>
        <taxon>Spiralia</taxon>
        <taxon>Lophotrochozoa</taxon>
        <taxon>Platyhelminthes</taxon>
        <taxon>Cestoda</taxon>
        <taxon>Eucestoda</taxon>
        <taxon>Cyclophyllidea</taxon>
        <taxon>Taeniidae</taxon>
        <taxon>Hydatigera</taxon>
    </lineage>
</organism>
<proteinExistence type="predicted"/>
<dbReference type="STRING" id="6205.A0A0R3X8N6"/>
<keyword evidence="1" id="KW-0472">Membrane</keyword>
<keyword evidence="1" id="KW-1133">Transmembrane helix</keyword>
<dbReference type="WBParaSite" id="TTAC_0000991101-mRNA-1">
    <property type="protein sequence ID" value="TTAC_0000991101-mRNA-1"/>
    <property type="gene ID" value="TTAC_0000991101"/>
</dbReference>
<reference evidence="2 3" key="2">
    <citation type="submission" date="2018-11" db="EMBL/GenBank/DDBJ databases">
        <authorList>
            <consortium name="Pathogen Informatics"/>
        </authorList>
    </citation>
    <scope>NUCLEOTIDE SEQUENCE [LARGE SCALE GENOMIC DNA]</scope>
</reference>
<sequence length="167" mass="18962">MERRYYKRLRLRHSLISFCHFFISLFIVLGWLHTSVCEVTVLMSRPLGVQCSCRYLSGRWRRSPLIPTCRIRTVHLVDRVTNASVNAHLFLELRCSSSLPSTSTVTDETATAMLCLKPLFSVPTSAYDSGEEEVSSPPLCCLPLQSLITVYRLMHAVLFCETVPCAF</sequence>